<evidence type="ECO:0000313" key="3">
    <source>
        <dbReference type="Proteomes" id="UP000270094"/>
    </source>
</evidence>
<dbReference type="AlphaFoldDB" id="A0A3P7ILT0"/>
<evidence type="ECO:0000313" key="2">
    <source>
        <dbReference type="EMBL" id="VDM66554.1"/>
    </source>
</evidence>
<dbReference type="OrthoDB" id="5858615at2759"/>
<sequence length="156" mass="17823">MGRRRKQSNSSSTPLLMEDMDMDENVPPKAMVEEELPKKKVIRRNAAKKQVPELDVEATEKKVEEKLEYLLSDYPSLLEKACKNEKGQKTLVKRLWSDHEEVVQQCSVNSLRHALWEPSFIASTEGVRFCAYALRKIGVQKAFLLMKKMVVGGATK</sequence>
<organism evidence="2 3">
    <name type="scientific">Strongylus vulgaris</name>
    <name type="common">Blood worm</name>
    <dbReference type="NCBI Taxonomy" id="40348"/>
    <lineage>
        <taxon>Eukaryota</taxon>
        <taxon>Metazoa</taxon>
        <taxon>Ecdysozoa</taxon>
        <taxon>Nematoda</taxon>
        <taxon>Chromadorea</taxon>
        <taxon>Rhabditida</taxon>
        <taxon>Rhabditina</taxon>
        <taxon>Rhabditomorpha</taxon>
        <taxon>Strongyloidea</taxon>
        <taxon>Strongylidae</taxon>
        <taxon>Strongylus</taxon>
    </lineage>
</organism>
<feature type="region of interest" description="Disordered" evidence="1">
    <location>
        <begin position="1"/>
        <end position="22"/>
    </location>
</feature>
<protein>
    <submittedName>
        <fullName evidence="2">Uncharacterized protein</fullName>
    </submittedName>
</protein>
<evidence type="ECO:0000256" key="1">
    <source>
        <dbReference type="SAM" id="MobiDB-lite"/>
    </source>
</evidence>
<name>A0A3P7ILT0_STRVU</name>
<gene>
    <name evidence="2" type="ORF">SVUK_LOCUS1552</name>
</gene>
<proteinExistence type="predicted"/>
<accession>A0A3P7ILT0</accession>
<dbReference type="Proteomes" id="UP000270094">
    <property type="component" value="Unassembled WGS sequence"/>
</dbReference>
<dbReference type="EMBL" id="UYYB01003133">
    <property type="protein sequence ID" value="VDM66554.1"/>
    <property type="molecule type" value="Genomic_DNA"/>
</dbReference>
<reference evidence="2 3" key="1">
    <citation type="submission" date="2018-11" db="EMBL/GenBank/DDBJ databases">
        <authorList>
            <consortium name="Pathogen Informatics"/>
        </authorList>
    </citation>
    <scope>NUCLEOTIDE SEQUENCE [LARGE SCALE GENOMIC DNA]</scope>
</reference>
<keyword evidence="3" id="KW-1185">Reference proteome</keyword>